<organism evidence="1 2">
    <name type="scientific">Nesidiocoris tenuis</name>
    <dbReference type="NCBI Taxonomy" id="355587"/>
    <lineage>
        <taxon>Eukaryota</taxon>
        <taxon>Metazoa</taxon>
        <taxon>Ecdysozoa</taxon>
        <taxon>Arthropoda</taxon>
        <taxon>Hexapoda</taxon>
        <taxon>Insecta</taxon>
        <taxon>Pterygota</taxon>
        <taxon>Neoptera</taxon>
        <taxon>Paraneoptera</taxon>
        <taxon>Hemiptera</taxon>
        <taxon>Heteroptera</taxon>
        <taxon>Panheteroptera</taxon>
        <taxon>Cimicomorpha</taxon>
        <taxon>Miridae</taxon>
        <taxon>Dicyphina</taxon>
        <taxon>Nesidiocoris</taxon>
    </lineage>
</organism>
<keyword evidence="2" id="KW-1185">Reference proteome</keyword>
<accession>A0ABN7AH68</accession>
<proteinExistence type="predicted"/>
<gene>
    <name evidence="1" type="ORF">NTJ_04192</name>
</gene>
<evidence type="ECO:0000313" key="1">
    <source>
        <dbReference type="EMBL" id="BES91383.1"/>
    </source>
</evidence>
<evidence type="ECO:0000313" key="2">
    <source>
        <dbReference type="Proteomes" id="UP001307889"/>
    </source>
</evidence>
<dbReference type="InterPro" id="IPR051055">
    <property type="entry name" value="PIF1_helicase"/>
</dbReference>
<reference evidence="1 2" key="1">
    <citation type="submission" date="2023-09" db="EMBL/GenBank/DDBJ databases">
        <title>Nesidiocoris tenuis whole genome shotgun sequence.</title>
        <authorList>
            <person name="Shibata T."/>
            <person name="Shimoda M."/>
            <person name="Kobayashi T."/>
            <person name="Uehara T."/>
        </authorList>
    </citation>
    <scope>NUCLEOTIDE SEQUENCE [LARGE SCALE GENOMIC DNA]</scope>
    <source>
        <strain evidence="1 2">Japan</strain>
    </source>
</reference>
<dbReference type="Proteomes" id="UP001307889">
    <property type="component" value="Chromosome 2"/>
</dbReference>
<protein>
    <submittedName>
        <fullName evidence="1">Uncharacterized protein</fullName>
    </submittedName>
</protein>
<name>A0ABN7AH68_9HEMI</name>
<dbReference type="PANTHER" id="PTHR47642:SF8">
    <property type="entry name" value="ATP-DEPENDENT DNA HELICASE"/>
    <property type="match status" value="1"/>
</dbReference>
<dbReference type="EMBL" id="AP028910">
    <property type="protein sequence ID" value="BES91383.1"/>
    <property type="molecule type" value="Genomic_DNA"/>
</dbReference>
<dbReference type="PANTHER" id="PTHR47642">
    <property type="entry name" value="ATP-DEPENDENT DNA HELICASE"/>
    <property type="match status" value="1"/>
</dbReference>
<sequence length="94" mass="10572">MSAQEAAYHALRLALSKSSRGSVFVNTSPQNERIHMLKRIKDLKLLDPESSDITVPNIFEKYAKRAKTMESVCLADFASEYKICIQNLIQIQAG</sequence>